<gene>
    <name evidence="2" type="ORF">KA717_36410</name>
</gene>
<organism evidence="2">
    <name type="scientific">Woronichinia naegeliana WA131</name>
    <dbReference type="NCBI Taxonomy" id="2824559"/>
    <lineage>
        <taxon>Bacteria</taxon>
        <taxon>Bacillati</taxon>
        <taxon>Cyanobacteriota</taxon>
        <taxon>Cyanophyceae</taxon>
        <taxon>Synechococcales</taxon>
        <taxon>Coelosphaeriaceae</taxon>
        <taxon>Woronichinia</taxon>
    </lineage>
</organism>
<evidence type="ECO:0000256" key="1">
    <source>
        <dbReference type="SAM" id="Phobius"/>
    </source>
</evidence>
<dbReference type="InterPro" id="IPR012337">
    <property type="entry name" value="RNaseH-like_sf"/>
</dbReference>
<dbReference type="Proteomes" id="UP001065613">
    <property type="component" value="Chromosome"/>
</dbReference>
<feature type="transmembrane region" description="Helical" evidence="1">
    <location>
        <begin position="104"/>
        <end position="121"/>
    </location>
</feature>
<protein>
    <submittedName>
        <fullName evidence="2">IS1634 family transposase</fullName>
    </submittedName>
</protein>
<sequence>MPDLSVVEKCHYGHRGKPRLHEQPIRRSYPAQATLSLNMAKVELAERAAGRFVLATNQLDGDSLSDEQLLVHYKQQQGVERGFRFLKDPLFFASSVFLKTPERIMALSFIMVLCLLVYSLGQRKLRLALAEQEETVPNQLGKPTQRPTLRWIFQMLRGVHWVVLDNCPQIINLTLERERILRFFGATTCQYYLLS</sequence>
<dbReference type="NCBIfam" id="NF033559">
    <property type="entry name" value="transpos_IS1634"/>
    <property type="match status" value="1"/>
</dbReference>
<keyword evidence="1" id="KW-0812">Transmembrane</keyword>
<dbReference type="EMBL" id="CP073041">
    <property type="protein sequence ID" value="UXE60877.1"/>
    <property type="molecule type" value="Genomic_DNA"/>
</dbReference>
<accession>A0A977KVX2</accession>
<dbReference type="InterPro" id="IPR047654">
    <property type="entry name" value="IS1634_transpos"/>
</dbReference>
<dbReference type="KEGG" id="wna:KA717_36410"/>
<dbReference type="PANTHER" id="PTHR34614">
    <property type="match status" value="1"/>
</dbReference>
<dbReference type="SUPFAM" id="SSF53098">
    <property type="entry name" value="Ribonuclease H-like"/>
    <property type="match status" value="1"/>
</dbReference>
<evidence type="ECO:0000313" key="2">
    <source>
        <dbReference type="EMBL" id="UXE60877.1"/>
    </source>
</evidence>
<keyword evidence="1" id="KW-0472">Membrane</keyword>
<dbReference type="PANTHER" id="PTHR34614:SF2">
    <property type="entry name" value="TRANSPOSASE IS4-LIKE DOMAIN-CONTAINING PROTEIN"/>
    <property type="match status" value="1"/>
</dbReference>
<name>A0A977KVX2_9CYAN</name>
<keyword evidence="1" id="KW-1133">Transmembrane helix</keyword>
<dbReference type="AlphaFoldDB" id="A0A977KVX2"/>
<proteinExistence type="predicted"/>
<reference evidence="2" key="1">
    <citation type="submission" date="2021-04" db="EMBL/GenBank/DDBJ databases">
        <title>Genome sequence of Woronichinia naegeliana from Washington state freshwater lake bloom.</title>
        <authorList>
            <person name="Dreher T.W."/>
        </authorList>
    </citation>
    <scope>NUCLEOTIDE SEQUENCE</scope>
    <source>
        <strain evidence="2">WA131</strain>
    </source>
</reference>